<protein>
    <recommendedName>
        <fullName evidence="4">SGNH hydrolase-type esterase domain-containing protein</fullName>
    </recommendedName>
</protein>
<comment type="caution">
    <text evidence="2">The sequence shown here is derived from an EMBL/GenBank/DDBJ whole genome shotgun (WGS) entry which is preliminary data.</text>
</comment>
<dbReference type="PANTHER" id="PTHR45648:SF22">
    <property type="entry name" value="GDSL LIPASE_ACYLHYDROLASE FAMILY PROTEIN (AFU_ORTHOLOGUE AFUA_4G14700)"/>
    <property type="match status" value="1"/>
</dbReference>
<name>A0A2B7YZZ5_POLH7</name>
<dbReference type="InterPro" id="IPR001087">
    <property type="entry name" value="GDSL"/>
</dbReference>
<dbReference type="STRING" id="1447883.A0A2B7YZZ5"/>
<evidence type="ECO:0008006" key="4">
    <source>
        <dbReference type="Google" id="ProtNLM"/>
    </source>
</evidence>
<keyword evidence="3" id="KW-1185">Reference proteome</keyword>
<organism evidence="2 3">
    <name type="scientific">Polytolypa hystricis (strain UAMH7299)</name>
    <dbReference type="NCBI Taxonomy" id="1447883"/>
    <lineage>
        <taxon>Eukaryota</taxon>
        <taxon>Fungi</taxon>
        <taxon>Dikarya</taxon>
        <taxon>Ascomycota</taxon>
        <taxon>Pezizomycotina</taxon>
        <taxon>Eurotiomycetes</taxon>
        <taxon>Eurotiomycetidae</taxon>
        <taxon>Onygenales</taxon>
        <taxon>Onygenales incertae sedis</taxon>
        <taxon>Polytolypa</taxon>
    </lineage>
</organism>
<keyword evidence="1" id="KW-0378">Hydrolase</keyword>
<accession>A0A2B7YZZ5</accession>
<dbReference type="InterPro" id="IPR036514">
    <property type="entry name" value="SGNH_hydro_sf"/>
</dbReference>
<reference evidence="2 3" key="1">
    <citation type="submission" date="2017-10" db="EMBL/GenBank/DDBJ databases">
        <title>Comparative genomics in systemic dimorphic fungi from Ajellomycetaceae.</title>
        <authorList>
            <person name="Munoz J.F."/>
            <person name="Mcewen J.G."/>
            <person name="Clay O.K."/>
            <person name="Cuomo C.A."/>
        </authorList>
    </citation>
    <scope>NUCLEOTIDE SEQUENCE [LARGE SCALE GENOMIC DNA]</scope>
    <source>
        <strain evidence="2 3">UAMH7299</strain>
    </source>
</reference>
<gene>
    <name evidence="2" type="ORF">AJ80_00966</name>
</gene>
<dbReference type="GO" id="GO:0016788">
    <property type="term" value="F:hydrolase activity, acting on ester bonds"/>
    <property type="evidence" value="ECO:0007669"/>
    <property type="project" value="InterPro"/>
</dbReference>
<evidence type="ECO:0000256" key="1">
    <source>
        <dbReference type="ARBA" id="ARBA00022801"/>
    </source>
</evidence>
<sequence length="345" mass="39381">MRFLSKVYVLGALAVCCMLFSAWSLRSSRFASLASSKPQQKNMYKYRLVVFGDSWSDDKLFKNPSQGKVWPEWLCSQFSCVRDNMAESVSSAGVIVDSSELGIFKAGKRTTRAVPDLKTQISRWIQKEKEAVQELPEDRLKPRQRNTIFSLSVGVWDIRRLIGGNVATSKAAIRRSVATIFDELKRLTELSTAKDMKVILMNPVDVTLLPAYDPMDGHHREAIELFQEWTNELKRLSEGWEHGSIFYVDTNSFLADQIRERQLWVSGYLESADLEKEGVGWEDVDRACVGDRKKWILWGQEICDLPEKYLFWDDMHLGATAHKLLGELVFQGIGTEWLNKGKTAA</sequence>
<dbReference type="AlphaFoldDB" id="A0A2B7YZZ5"/>
<evidence type="ECO:0000313" key="3">
    <source>
        <dbReference type="Proteomes" id="UP000224634"/>
    </source>
</evidence>
<dbReference type="OrthoDB" id="5278722at2759"/>
<dbReference type="Pfam" id="PF00657">
    <property type="entry name" value="Lipase_GDSL"/>
    <property type="match status" value="1"/>
</dbReference>
<evidence type="ECO:0000313" key="2">
    <source>
        <dbReference type="EMBL" id="PGH27256.1"/>
    </source>
</evidence>
<dbReference type="InterPro" id="IPR051058">
    <property type="entry name" value="GDSL_Est/Lipase"/>
</dbReference>
<dbReference type="SUPFAM" id="SSF52266">
    <property type="entry name" value="SGNH hydrolase"/>
    <property type="match status" value="1"/>
</dbReference>
<dbReference type="PANTHER" id="PTHR45648">
    <property type="entry name" value="GDSL LIPASE/ACYLHYDROLASE FAMILY PROTEIN (AFU_ORTHOLOGUE AFUA_4G14700)"/>
    <property type="match status" value="1"/>
</dbReference>
<dbReference type="Gene3D" id="3.40.50.1110">
    <property type="entry name" value="SGNH hydrolase"/>
    <property type="match status" value="1"/>
</dbReference>
<dbReference type="Proteomes" id="UP000224634">
    <property type="component" value="Unassembled WGS sequence"/>
</dbReference>
<proteinExistence type="predicted"/>
<dbReference type="EMBL" id="PDNA01000008">
    <property type="protein sequence ID" value="PGH27256.1"/>
    <property type="molecule type" value="Genomic_DNA"/>
</dbReference>